<reference evidence="1" key="1">
    <citation type="journal article" date="2015" name="Nature">
        <title>Complex archaea that bridge the gap between prokaryotes and eukaryotes.</title>
        <authorList>
            <person name="Spang A."/>
            <person name="Saw J.H."/>
            <person name="Jorgensen S.L."/>
            <person name="Zaremba-Niedzwiedzka K."/>
            <person name="Martijn J."/>
            <person name="Lind A.E."/>
            <person name="van Eijk R."/>
            <person name="Schleper C."/>
            <person name="Guy L."/>
            <person name="Ettema T.J."/>
        </authorList>
    </citation>
    <scope>NUCLEOTIDE SEQUENCE</scope>
</reference>
<comment type="caution">
    <text evidence="1">The sequence shown here is derived from an EMBL/GenBank/DDBJ whole genome shotgun (WGS) entry which is preliminary data.</text>
</comment>
<evidence type="ECO:0000313" key="1">
    <source>
        <dbReference type="EMBL" id="KKM75966.1"/>
    </source>
</evidence>
<name>A0A0F9KMI2_9ZZZZ</name>
<dbReference type="AlphaFoldDB" id="A0A0F9KMI2"/>
<organism evidence="1">
    <name type="scientific">marine sediment metagenome</name>
    <dbReference type="NCBI Taxonomy" id="412755"/>
    <lineage>
        <taxon>unclassified sequences</taxon>
        <taxon>metagenomes</taxon>
        <taxon>ecological metagenomes</taxon>
    </lineage>
</organism>
<accession>A0A0F9KMI2</accession>
<protein>
    <submittedName>
        <fullName evidence="1">Uncharacterized protein</fullName>
    </submittedName>
</protein>
<dbReference type="EMBL" id="LAZR01008888">
    <property type="protein sequence ID" value="KKM75966.1"/>
    <property type="molecule type" value="Genomic_DNA"/>
</dbReference>
<proteinExistence type="predicted"/>
<feature type="non-terminal residue" evidence="1">
    <location>
        <position position="1"/>
    </location>
</feature>
<gene>
    <name evidence="1" type="ORF">LCGC14_1385010</name>
</gene>
<sequence>GDIDEWWINECGFEPPFVLYNDDGTYNCEESEVDKKEKEYYKARFDFEKAHPMPIELVNYCSADYAMYIIAIPRTIMSCSRGYPFKFNPNELEVTEIEIKQLLEFCHEYCGCDMPQPEWYLSSYWG</sequence>